<evidence type="ECO:0000256" key="3">
    <source>
        <dbReference type="PROSITE-ProRule" id="PRU00023"/>
    </source>
</evidence>
<evidence type="ECO:0000313" key="6">
    <source>
        <dbReference type="Proteomes" id="UP001275084"/>
    </source>
</evidence>
<evidence type="ECO:0000259" key="4">
    <source>
        <dbReference type="Pfam" id="PF17111"/>
    </source>
</evidence>
<dbReference type="PANTHER" id="PTHR24123:SF33">
    <property type="entry name" value="PROTEIN HOS4"/>
    <property type="match status" value="1"/>
</dbReference>
<feature type="repeat" description="ANK" evidence="3">
    <location>
        <begin position="276"/>
        <end position="308"/>
    </location>
</feature>
<keyword evidence="6" id="KW-1185">Reference proteome</keyword>
<dbReference type="Proteomes" id="UP001275084">
    <property type="component" value="Unassembled WGS sequence"/>
</dbReference>
<dbReference type="PROSITE" id="PS50297">
    <property type="entry name" value="ANK_REP_REGION"/>
    <property type="match status" value="4"/>
</dbReference>
<reference evidence="5" key="1">
    <citation type="journal article" date="2023" name="Mol. Phylogenet. Evol.">
        <title>Genome-scale phylogeny and comparative genomics of the fungal order Sordariales.</title>
        <authorList>
            <person name="Hensen N."/>
            <person name="Bonometti L."/>
            <person name="Westerberg I."/>
            <person name="Brannstrom I.O."/>
            <person name="Guillou S."/>
            <person name="Cros-Aarteil S."/>
            <person name="Calhoun S."/>
            <person name="Haridas S."/>
            <person name="Kuo A."/>
            <person name="Mondo S."/>
            <person name="Pangilinan J."/>
            <person name="Riley R."/>
            <person name="LaButti K."/>
            <person name="Andreopoulos B."/>
            <person name="Lipzen A."/>
            <person name="Chen C."/>
            <person name="Yan M."/>
            <person name="Daum C."/>
            <person name="Ng V."/>
            <person name="Clum A."/>
            <person name="Steindorff A."/>
            <person name="Ohm R.A."/>
            <person name="Martin F."/>
            <person name="Silar P."/>
            <person name="Natvig D.O."/>
            <person name="Lalanne C."/>
            <person name="Gautier V."/>
            <person name="Ament-Velasquez S.L."/>
            <person name="Kruys A."/>
            <person name="Hutchinson M.I."/>
            <person name="Powell A.J."/>
            <person name="Barry K."/>
            <person name="Miller A.N."/>
            <person name="Grigoriev I.V."/>
            <person name="Debuchy R."/>
            <person name="Gladieux P."/>
            <person name="Hiltunen Thoren M."/>
            <person name="Johannesson H."/>
        </authorList>
    </citation>
    <scope>NUCLEOTIDE SEQUENCE</scope>
    <source>
        <strain evidence="5">CBS 955.72</strain>
    </source>
</reference>
<evidence type="ECO:0000256" key="1">
    <source>
        <dbReference type="ARBA" id="ARBA00022737"/>
    </source>
</evidence>
<comment type="caution">
    <text evidence="5">The sequence shown here is derived from an EMBL/GenBank/DDBJ whole genome shotgun (WGS) entry which is preliminary data.</text>
</comment>
<feature type="repeat" description="ANK" evidence="3">
    <location>
        <begin position="406"/>
        <end position="434"/>
    </location>
</feature>
<dbReference type="PROSITE" id="PS50088">
    <property type="entry name" value="ANK_REPEAT"/>
    <property type="match status" value="6"/>
</dbReference>
<dbReference type="SUPFAM" id="SSF48403">
    <property type="entry name" value="Ankyrin repeat"/>
    <property type="match status" value="1"/>
</dbReference>
<feature type="domain" description="Azaphilone pigments biosynthesis cluster protein L N-terminal" evidence="4">
    <location>
        <begin position="2"/>
        <end position="133"/>
    </location>
</feature>
<reference evidence="5" key="2">
    <citation type="submission" date="2023-06" db="EMBL/GenBank/DDBJ databases">
        <authorList>
            <consortium name="Lawrence Berkeley National Laboratory"/>
            <person name="Haridas S."/>
            <person name="Hensen N."/>
            <person name="Bonometti L."/>
            <person name="Westerberg I."/>
            <person name="Brannstrom I.O."/>
            <person name="Guillou S."/>
            <person name="Cros-Aarteil S."/>
            <person name="Calhoun S."/>
            <person name="Kuo A."/>
            <person name="Mondo S."/>
            <person name="Pangilinan J."/>
            <person name="Riley R."/>
            <person name="Labutti K."/>
            <person name="Andreopoulos B."/>
            <person name="Lipzen A."/>
            <person name="Chen C."/>
            <person name="Yanf M."/>
            <person name="Daum C."/>
            <person name="Ng V."/>
            <person name="Clum A."/>
            <person name="Steindorff A."/>
            <person name="Ohm R."/>
            <person name="Martin F."/>
            <person name="Silar P."/>
            <person name="Natvig D."/>
            <person name="Lalanne C."/>
            <person name="Gautier V."/>
            <person name="Ament-Velasquez S.L."/>
            <person name="Kruys A."/>
            <person name="Hutchinson M.I."/>
            <person name="Powell A.J."/>
            <person name="Barry K."/>
            <person name="Miller A.N."/>
            <person name="Grigoriev I.V."/>
            <person name="Debuchy R."/>
            <person name="Gladieux P."/>
            <person name="Thoren M.H."/>
            <person name="Johannesson H."/>
        </authorList>
    </citation>
    <scope>NUCLEOTIDE SEQUENCE</scope>
    <source>
        <strain evidence="5">CBS 955.72</strain>
    </source>
</reference>
<proteinExistence type="predicted"/>
<dbReference type="Gene3D" id="1.25.40.20">
    <property type="entry name" value="Ankyrin repeat-containing domain"/>
    <property type="match status" value="2"/>
</dbReference>
<evidence type="ECO:0000313" key="5">
    <source>
        <dbReference type="EMBL" id="KAK3343382.1"/>
    </source>
</evidence>
<gene>
    <name evidence="5" type="ORF">B0T25DRAFT_463517</name>
</gene>
<dbReference type="Pfam" id="PF17111">
    <property type="entry name" value="PigL_N"/>
    <property type="match status" value="1"/>
</dbReference>
<feature type="repeat" description="ANK" evidence="3">
    <location>
        <begin position="463"/>
        <end position="496"/>
    </location>
</feature>
<dbReference type="Pfam" id="PF12796">
    <property type="entry name" value="Ank_2"/>
    <property type="match status" value="3"/>
</dbReference>
<dbReference type="InterPro" id="IPR051165">
    <property type="entry name" value="Multifunctional_ANK_Repeat"/>
</dbReference>
<feature type="repeat" description="ANK" evidence="3">
    <location>
        <begin position="565"/>
        <end position="597"/>
    </location>
</feature>
<name>A0AAJ0M9B5_9PEZI</name>
<dbReference type="InterPro" id="IPR031348">
    <property type="entry name" value="PigL_N"/>
</dbReference>
<keyword evidence="2 3" id="KW-0040">ANK repeat</keyword>
<dbReference type="EMBL" id="JAUIQD010000007">
    <property type="protein sequence ID" value="KAK3343382.1"/>
    <property type="molecule type" value="Genomic_DNA"/>
</dbReference>
<feature type="repeat" description="ANK" evidence="3">
    <location>
        <begin position="373"/>
        <end position="405"/>
    </location>
</feature>
<dbReference type="InterPro" id="IPR002110">
    <property type="entry name" value="Ankyrin_rpt"/>
</dbReference>
<dbReference type="AlphaFoldDB" id="A0AAJ0M9B5"/>
<dbReference type="SMART" id="SM00248">
    <property type="entry name" value="ANK"/>
    <property type="match status" value="8"/>
</dbReference>
<protein>
    <submittedName>
        <fullName evidence="5">Ankyrin repeat-containing domain protein</fullName>
    </submittedName>
</protein>
<organism evidence="5 6">
    <name type="scientific">Lasiosphaeria hispida</name>
    <dbReference type="NCBI Taxonomy" id="260671"/>
    <lineage>
        <taxon>Eukaryota</taxon>
        <taxon>Fungi</taxon>
        <taxon>Dikarya</taxon>
        <taxon>Ascomycota</taxon>
        <taxon>Pezizomycotina</taxon>
        <taxon>Sordariomycetes</taxon>
        <taxon>Sordariomycetidae</taxon>
        <taxon>Sordariales</taxon>
        <taxon>Lasiosphaeriaceae</taxon>
        <taxon>Lasiosphaeria</taxon>
    </lineage>
</organism>
<dbReference type="InterPro" id="IPR036770">
    <property type="entry name" value="Ankyrin_rpt-contain_sf"/>
</dbReference>
<dbReference type="PANTHER" id="PTHR24123">
    <property type="entry name" value="ANKYRIN REPEAT-CONTAINING"/>
    <property type="match status" value="1"/>
</dbReference>
<accession>A0AAJ0M9B5</accession>
<feature type="repeat" description="ANK" evidence="3">
    <location>
        <begin position="530"/>
        <end position="562"/>
    </location>
</feature>
<sequence length="626" mass="69129">MADPVSVVASITGLLAFTAKITREIITLISEVRDAPEEITDLKFELQNLSSLIRSAHDLVTRNQLQPDDKPLEDTTTECLEQCRSILTEIGTKLKPFVSSSSGRRSPLPQSWSWVLHKGRIRNLQDRLRNSRAMLELSITVLSAHLVGKGQHEVMDEMARGMERLGRQFQSSKNAKKLQRRLRGDLESVSGSSISDQTDTDFPRRKLLGEHTYDDTASLVPSSTVVDSEGTALLQVPQMNVVEDVPALLRAAQAGNVQQVKALLSLGASPGPRLPDGRTPLHFCAVYDDVVTAETLITYGADINARDEKRRSPFWIAITSQSFGVAELLLRRGSVFESFVPMLLDTIRAGEDGAGAGFSDFLAALRQRLENSQGPHLLHEAIEYGDDAALEALLKGGFDPNSRDMRNISPIHHAIIRQRKASVKLLLRHGANPDDFLPPETLELLQVDSISWHRSLLPPMLDCGITPLGTAGRAMHDIDMVRLLLEAGANPNYEHSDGGLVTMGLCIEEYFEIHKVLIDSGADVNRKNHSGFTAIYCAVTYGSLNLVRYMLDRGADVSTVCEPDCHSTMLHLAIRHQNEAMAKLLIQRGADLHAQDEFGRTPLQLVEVHGDCNVKELMERKMALRG</sequence>
<evidence type="ECO:0000256" key="2">
    <source>
        <dbReference type="ARBA" id="ARBA00023043"/>
    </source>
</evidence>
<keyword evidence="1" id="KW-0677">Repeat</keyword>